<evidence type="ECO:0000313" key="4">
    <source>
        <dbReference type="Proteomes" id="UP000254476"/>
    </source>
</evidence>
<evidence type="ECO:0000313" key="2">
    <source>
        <dbReference type="EMBL" id="STX41813.1"/>
    </source>
</evidence>
<reference evidence="2 4" key="2">
    <citation type="submission" date="2018-06" db="EMBL/GenBank/DDBJ databases">
        <authorList>
            <consortium name="Pathogen Informatics"/>
            <person name="Doyle S."/>
        </authorList>
    </citation>
    <scope>NUCLEOTIDE SEQUENCE [LARGE SCALE GENOMIC DNA]</scope>
    <source>
        <strain evidence="2 4">NCTC12388</strain>
    </source>
</reference>
<dbReference type="RefSeq" id="WP_058497814.1">
    <property type="nucleotide sequence ID" value="NZ_CAAAHW010000008.1"/>
</dbReference>
<dbReference type="Proteomes" id="UP000254476">
    <property type="component" value="Unassembled WGS sequence"/>
</dbReference>
<proteinExistence type="predicted"/>
<dbReference type="EMBL" id="LNYE01000006">
    <property type="protein sequence ID" value="KTD14575.1"/>
    <property type="molecule type" value="Genomic_DNA"/>
</dbReference>
<accession>A0A378J237</accession>
<dbReference type="OrthoDB" id="5650719at2"/>
<evidence type="ECO:0000313" key="3">
    <source>
        <dbReference type="Proteomes" id="UP000054691"/>
    </source>
</evidence>
<dbReference type="Proteomes" id="UP000054691">
    <property type="component" value="Unassembled WGS sequence"/>
</dbReference>
<keyword evidence="3" id="KW-1185">Reference proteome</keyword>
<name>A0A378J237_9GAMM</name>
<protein>
    <submittedName>
        <fullName evidence="2">Substrate of the Dot/Icm secretion system</fullName>
    </submittedName>
</protein>
<gene>
    <name evidence="1" type="ORF">Lgra_0606</name>
    <name evidence="2" type="ORF">NCTC12388_00403</name>
</gene>
<dbReference type="EMBL" id="UGOB01000001">
    <property type="protein sequence ID" value="STX41813.1"/>
    <property type="molecule type" value="Genomic_DNA"/>
</dbReference>
<sequence>MNEEDVRLFFQTLYNNNTSNHVQFESRILNGFNNGAGLQIVSAAMSENDAQQVANALKKLLPESANVDKVGSQKVPGQFRAIKTASRRTKS</sequence>
<reference evidence="1 3" key="1">
    <citation type="submission" date="2015-11" db="EMBL/GenBank/DDBJ databases">
        <title>Genomic analysis of 38 Legionella species identifies large and diverse effector repertoires.</title>
        <authorList>
            <person name="Burstein D."/>
            <person name="Amaro F."/>
            <person name="Zusman T."/>
            <person name="Lifshitz Z."/>
            <person name="Cohen O."/>
            <person name="Gilbert J.A."/>
            <person name="Pupko T."/>
            <person name="Shuman H.A."/>
            <person name="Segal G."/>
        </authorList>
    </citation>
    <scope>NUCLEOTIDE SEQUENCE [LARGE SCALE GENOMIC DNA]</scope>
    <source>
        <strain evidence="1 3">Lyon 8420412</strain>
    </source>
</reference>
<evidence type="ECO:0000313" key="1">
    <source>
        <dbReference type="EMBL" id="KTD14575.1"/>
    </source>
</evidence>
<organism evidence="2 4">
    <name type="scientific">Legionella gratiana</name>
    <dbReference type="NCBI Taxonomy" id="45066"/>
    <lineage>
        <taxon>Bacteria</taxon>
        <taxon>Pseudomonadati</taxon>
        <taxon>Pseudomonadota</taxon>
        <taxon>Gammaproteobacteria</taxon>
        <taxon>Legionellales</taxon>
        <taxon>Legionellaceae</taxon>
        <taxon>Legionella</taxon>
    </lineage>
</organism>
<dbReference type="AlphaFoldDB" id="A0A378J237"/>